<dbReference type="STRING" id="378753.KRH_03270"/>
<dbReference type="NCBIfam" id="TIGR00738">
    <property type="entry name" value="rrf2_super"/>
    <property type="match status" value="1"/>
</dbReference>
<dbReference type="AlphaFoldDB" id="B2GFV0"/>
<dbReference type="InterPro" id="IPR036390">
    <property type="entry name" value="WH_DNA-bd_sf"/>
</dbReference>
<dbReference type="GO" id="GO:0003700">
    <property type="term" value="F:DNA-binding transcription factor activity"/>
    <property type="evidence" value="ECO:0007669"/>
    <property type="project" value="TreeGrafter"/>
</dbReference>
<evidence type="ECO:0000256" key="1">
    <source>
        <dbReference type="ARBA" id="ARBA00023125"/>
    </source>
</evidence>
<gene>
    <name evidence="4" type="ordered locus">KRH_03270</name>
</gene>
<evidence type="ECO:0000313" key="5">
    <source>
        <dbReference type="Proteomes" id="UP000008838"/>
    </source>
</evidence>
<comment type="cofactor">
    <cofactor evidence="2">
        <name>[2Fe-2S] cluster</name>
        <dbReference type="ChEBI" id="CHEBI:190135"/>
    </cofactor>
</comment>
<dbReference type="InterPro" id="IPR036388">
    <property type="entry name" value="WH-like_DNA-bd_sf"/>
</dbReference>
<accession>B2GFV0</accession>
<dbReference type="Pfam" id="PF02082">
    <property type="entry name" value="Rrf2"/>
    <property type="match status" value="1"/>
</dbReference>
<feature type="compositionally biased region" description="Gly residues" evidence="3">
    <location>
        <begin position="167"/>
        <end position="176"/>
    </location>
</feature>
<dbReference type="PROSITE" id="PS01332">
    <property type="entry name" value="HTH_RRF2_1"/>
    <property type="match status" value="1"/>
</dbReference>
<dbReference type="KEGG" id="krh:KRH_03270"/>
<dbReference type="Gene3D" id="1.10.10.10">
    <property type="entry name" value="Winged helix-like DNA-binding domain superfamily/Winged helix DNA-binding domain"/>
    <property type="match status" value="1"/>
</dbReference>
<feature type="region of interest" description="Disordered" evidence="3">
    <location>
        <begin position="147"/>
        <end position="176"/>
    </location>
</feature>
<dbReference type="GO" id="GO:0005829">
    <property type="term" value="C:cytosol"/>
    <property type="evidence" value="ECO:0007669"/>
    <property type="project" value="TreeGrafter"/>
</dbReference>
<dbReference type="Proteomes" id="UP000008838">
    <property type="component" value="Chromosome"/>
</dbReference>
<dbReference type="HOGENOM" id="CLU_107144_2_0_11"/>
<evidence type="ECO:0000256" key="3">
    <source>
        <dbReference type="SAM" id="MobiDB-lite"/>
    </source>
</evidence>
<name>B2GFV0_KOCRD</name>
<organism evidence="4 5">
    <name type="scientific">Kocuria rhizophila (strain ATCC 9341 / DSM 348 / NBRC 103217 / DC2201)</name>
    <dbReference type="NCBI Taxonomy" id="378753"/>
    <lineage>
        <taxon>Bacteria</taxon>
        <taxon>Bacillati</taxon>
        <taxon>Actinomycetota</taxon>
        <taxon>Actinomycetes</taxon>
        <taxon>Micrococcales</taxon>
        <taxon>Micrococcaceae</taxon>
        <taxon>Kocuria</taxon>
    </lineage>
</organism>
<dbReference type="OrthoDB" id="9795923at2"/>
<protein>
    <submittedName>
        <fullName evidence="4">Putative Rrf2 family DNA-binding protein</fullName>
    </submittedName>
</protein>
<dbReference type="SUPFAM" id="SSF46785">
    <property type="entry name" value="Winged helix' DNA-binding domain"/>
    <property type="match status" value="1"/>
</dbReference>
<dbReference type="InterPro" id="IPR030489">
    <property type="entry name" value="TR_Rrf2-type_CS"/>
</dbReference>
<sequence length="176" mass="18147">MRLTAFSDIALRVLLLMGGLPQGTMLSTQRIAEGVGAPYHHVAKTVARLRGMGLLCSQRGRAGGVALTAEGCGVSVGRVLRELEADTAIVECEADEAACPLNHGCRLRRALNSAREAFYRELDGVTVTDLVNPRQVGPIAVQLGLRPPAGGTAPGEGAAGVTPVTRTGGGPDSTAH</sequence>
<dbReference type="InterPro" id="IPR000944">
    <property type="entry name" value="Tscrpt_reg_Rrf2"/>
</dbReference>
<keyword evidence="1 4" id="KW-0238">DNA-binding</keyword>
<dbReference type="RefSeq" id="WP_012397401.1">
    <property type="nucleotide sequence ID" value="NC_010617.1"/>
</dbReference>
<evidence type="ECO:0000313" key="4">
    <source>
        <dbReference type="EMBL" id="BAG28674.1"/>
    </source>
</evidence>
<dbReference type="PANTHER" id="PTHR33221">
    <property type="entry name" value="WINGED HELIX-TURN-HELIX TRANSCRIPTIONAL REGULATOR, RRF2 FAMILY"/>
    <property type="match status" value="1"/>
</dbReference>
<dbReference type="PROSITE" id="PS51197">
    <property type="entry name" value="HTH_RRF2_2"/>
    <property type="match status" value="1"/>
</dbReference>
<dbReference type="eggNOG" id="COG1959">
    <property type="taxonomic scope" value="Bacteria"/>
</dbReference>
<dbReference type="EMBL" id="AP009152">
    <property type="protein sequence ID" value="BAG28674.1"/>
    <property type="molecule type" value="Genomic_DNA"/>
</dbReference>
<evidence type="ECO:0000256" key="2">
    <source>
        <dbReference type="ARBA" id="ARBA00034078"/>
    </source>
</evidence>
<reference evidence="4 5" key="1">
    <citation type="journal article" date="2008" name="J. Bacteriol.">
        <title>Complete genome sequence of the soil actinomycete Kocuria rhizophila.</title>
        <authorList>
            <person name="Takarada H."/>
            <person name="Sekine M."/>
            <person name="Kosugi H."/>
            <person name="Matsuo Y."/>
            <person name="Fujisawa T."/>
            <person name="Omata S."/>
            <person name="Kishi E."/>
            <person name="Shimizu A."/>
            <person name="Tsukatani N."/>
            <person name="Tanikawa S."/>
            <person name="Fujita N."/>
            <person name="Harayama S."/>
        </authorList>
    </citation>
    <scope>NUCLEOTIDE SEQUENCE [LARGE SCALE GENOMIC DNA]</scope>
    <source>
        <strain evidence="5">ATCC 9341 / DSM 348 / NBRC 103217 / DC2201</strain>
    </source>
</reference>
<dbReference type="PANTHER" id="PTHR33221:SF4">
    <property type="entry name" value="HTH-TYPE TRANSCRIPTIONAL REPRESSOR NSRR"/>
    <property type="match status" value="1"/>
</dbReference>
<proteinExistence type="predicted"/>
<keyword evidence="5" id="KW-1185">Reference proteome</keyword>
<dbReference type="GO" id="GO:0003677">
    <property type="term" value="F:DNA binding"/>
    <property type="evidence" value="ECO:0007669"/>
    <property type="project" value="UniProtKB-KW"/>
</dbReference>